<evidence type="ECO:0000313" key="1">
    <source>
        <dbReference type="EMBL" id="AOO64322.1"/>
    </source>
</evidence>
<dbReference type="Proteomes" id="UP000094609">
    <property type="component" value="Chromosome"/>
</dbReference>
<organism evidence="1 2">
    <name type="scientific">Sulfurospirillum halorespirans DSM 13726</name>
    <dbReference type="NCBI Taxonomy" id="1193502"/>
    <lineage>
        <taxon>Bacteria</taxon>
        <taxon>Pseudomonadati</taxon>
        <taxon>Campylobacterota</taxon>
        <taxon>Epsilonproteobacteria</taxon>
        <taxon>Campylobacterales</taxon>
        <taxon>Sulfurospirillaceae</taxon>
        <taxon>Sulfurospirillum</taxon>
    </lineage>
</organism>
<dbReference type="PATRIC" id="fig|1193502.14.peg.542"/>
<dbReference type="EMBL" id="CP017111">
    <property type="protein sequence ID" value="AOO64322.1"/>
    <property type="molecule type" value="Genomic_DNA"/>
</dbReference>
<gene>
    <name evidence="1" type="ORF">SHALO_0532</name>
</gene>
<evidence type="ECO:0000313" key="2">
    <source>
        <dbReference type="Proteomes" id="UP000094609"/>
    </source>
</evidence>
<sequence>MEILEIPPLPKEIKSAAEMGELVIFIGAGMSYDLGCSDWNGLAKELIKICENTLNKNEPLLNNFEANQLHNMLNNGVGNKKIITICNKILRDNQKEDIFLKQMKKSLNDDEDKVTKDNPKLKTYKDLFQLDGIFVTTNADRHIDQIFVSEQNIIYDGFTTNTPLINKNLYKIHGSITKPASLIFTVEQYFKRYKDKEFLRFLENLFGKTVLFVGYGLGEFELLEYMYKGITPKENKYFYLDGYYTHEAKICDFEQMYFEQMKIKLIPYSKDKKGFKQLPIIIKQWVEEIKSTSGVLQKNFDEIDEALRNPF</sequence>
<protein>
    <submittedName>
        <fullName evidence="1">Sir2-like protein</fullName>
    </submittedName>
</protein>
<accession>A0A1D7TH23</accession>
<dbReference type="AlphaFoldDB" id="A0A1D7TH23"/>
<dbReference type="Pfam" id="PF13289">
    <property type="entry name" value="SIR2_2"/>
    <property type="match status" value="1"/>
</dbReference>
<dbReference type="RefSeq" id="WP_069477264.1">
    <property type="nucleotide sequence ID" value="NZ_CP017111.1"/>
</dbReference>
<dbReference type="SUPFAM" id="SSF52467">
    <property type="entry name" value="DHS-like NAD/FAD-binding domain"/>
    <property type="match status" value="1"/>
</dbReference>
<proteinExistence type="predicted"/>
<dbReference type="InterPro" id="IPR029035">
    <property type="entry name" value="DHS-like_NAD/FAD-binding_dom"/>
</dbReference>
<name>A0A1D7TH23_9BACT</name>
<keyword evidence="2" id="KW-1185">Reference proteome</keyword>
<dbReference type="STRING" id="1193502.SHALO_0532"/>
<dbReference type="KEGG" id="shal:SHALO_0532"/>
<reference evidence="2" key="1">
    <citation type="submission" date="2016-08" db="EMBL/GenBank/DDBJ databases">
        <title>Complete genome sequence of the organohalide-respiring Epsilonproteobacterium Sulfurospirillum halorespirans.</title>
        <authorList>
            <person name="Goris T."/>
            <person name="Zimmermann J."/>
            <person name="Schenz B."/>
            <person name="Lemos M."/>
            <person name="Hackermueller J."/>
            <person name="Diekert G."/>
        </authorList>
    </citation>
    <scope>NUCLEOTIDE SEQUENCE [LARGE SCALE GENOMIC DNA]</scope>
    <source>
        <strain>DSM 13726</strain>
        <strain evidence="2">PCE-M2</strain>
    </source>
</reference>